<organism evidence="1 2">
    <name type="scientific">Capsicum baccatum</name>
    <name type="common">Peruvian pepper</name>
    <dbReference type="NCBI Taxonomy" id="33114"/>
    <lineage>
        <taxon>Eukaryota</taxon>
        <taxon>Viridiplantae</taxon>
        <taxon>Streptophyta</taxon>
        <taxon>Embryophyta</taxon>
        <taxon>Tracheophyta</taxon>
        <taxon>Spermatophyta</taxon>
        <taxon>Magnoliopsida</taxon>
        <taxon>eudicotyledons</taxon>
        <taxon>Gunneridae</taxon>
        <taxon>Pentapetalae</taxon>
        <taxon>asterids</taxon>
        <taxon>lamiids</taxon>
        <taxon>Solanales</taxon>
        <taxon>Solanaceae</taxon>
        <taxon>Solanoideae</taxon>
        <taxon>Capsiceae</taxon>
        <taxon>Capsicum</taxon>
    </lineage>
</organism>
<reference evidence="1 2" key="1">
    <citation type="journal article" date="2017" name="Genome Biol.">
        <title>New reference genome sequences of hot pepper reveal the massive evolution of plant disease-resistance genes by retroduplication.</title>
        <authorList>
            <person name="Kim S."/>
            <person name="Park J."/>
            <person name="Yeom S.I."/>
            <person name="Kim Y.M."/>
            <person name="Seo E."/>
            <person name="Kim K.T."/>
            <person name="Kim M.S."/>
            <person name="Lee J.M."/>
            <person name="Cheong K."/>
            <person name="Shin H.S."/>
            <person name="Kim S.B."/>
            <person name="Han K."/>
            <person name="Lee J."/>
            <person name="Park M."/>
            <person name="Lee H.A."/>
            <person name="Lee H.Y."/>
            <person name="Lee Y."/>
            <person name="Oh S."/>
            <person name="Lee J.H."/>
            <person name="Choi E."/>
            <person name="Choi E."/>
            <person name="Lee S.E."/>
            <person name="Jeon J."/>
            <person name="Kim H."/>
            <person name="Choi G."/>
            <person name="Song H."/>
            <person name="Lee J."/>
            <person name="Lee S.C."/>
            <person name="Kwon J.K."/>
            <person name="Lee H.Y."/>
            <person name="Koo N."/>
            <person name="Hong Y."/>
            <person name="Kim R.W."/>
            <person name="Kang W.H."/>
            <person name="Huh J.H."/>
            <person name="Kang B.C."/>
            <person name="Yang T.J."/>
            <person name="Lee Y.H."/>
            <person name="Bennetzen J.L."/>
            <person name="Choi D."/>
        </authorList>
    </citation>
    <scope>NUCLEOTIDE SEQUENCE [LARGE SCALE GENOMIC DNA]</scope>
    <source>
        <strain evidence="2">cv. PBC81</strain>
    </source>
</reference>
<gene>
    <name evidence="1" type="ORF">CQW23_17071</name>
</gene>
<proteinExistence type="predicted"/>
<accession>A0A2G2WCQ5</accession>
<evidence type="ECO:0000313" key="2">
    <source>
        <dbReference type="Proteomes" id="UP000224567"/>
    </source>
</evidence>
<sequence length="250" mass="28805">MLAVTSFTEAENSIFPTSPLSTASREAGRGYPSLNAAKFAQVAFSSKVHRVVYSFRTRMLIDAMQNLQEIPFPRDVKASNNEDGTSENLSMKVKATEPCEENLKAINKGILDDVDLQELLVTWSQKMVALVVGVILEEWLSPIELDVHDLVHRVELPLEGDPTTLLDSSQNDHAYTISPKDVVEKNRKDNMKEHTDQERIILDRSISRQNMCLQQWKWMSRRMNLYIVVYLWNQLNQAKMKIYQKAMQWF</sequence>
<dbReference type="AlphaFoldDB" id="A0A2G2WCQ5"/>
<evidence type="ECO:0000313" key="1">
    <source>
        <dbReference type="EMBL" id="PHT43046.1"/>
    </source>
</evidence>
<reference evidence="2" key="2">
    <citation type="journal article" date="2017" name="J. Anim. Genet.">
        <title>Multiple reference genome sequences of hot pepper reveal the massive evolution of plant disease resistance genes by retroduplication.</title>
        <authorList>
            <person name="Kim S."/>
            <person name="Park J."/>
            <person name="Yeom S.-I."/>
            <person name="Kim Y.-M."/>
            <person name="Seo E."/>
            <person name="Kim K.-T."/>
            <person name="Kim M.-S."/>
            <person name="Lee J.M."/>
            <person name="Cheong K."/>
            <person name="Shin H.-S."/>
            <person name="Kim S.-B."/>
            <person name="Han K."/>
            <person name="Lee J."/>
            <person name="Park M."/>
            <person name="Lee H.-A."/>
            <person name="Lee H.-Y."/>
            <person name="Lee Y."/>
            <person name="Oh S."/>
            <person name="Lee J.H."/>
            <person name="Choi E."/>
            <person name="Choi E."/>
            <person name="Lee S.E."/>
            <person name="Jeon J."/>
            <person name="Kim H."/>
            <person name="Choi G."/>
            <person name="Song H."/>
            <person name="Lee J."/>
            <person name="Lee S.-C."/>
            <person name="Kwon J.-K."/>
            <person name="Lee H.-Y."/>
            <person name="Koo N."/>
            <person name="Hong Y."/>
            <person name="Kim R.W."/>
            <person name="Kang W.-H."/>
            <person name="Huh J.H."/>
            <person name="Kang B.-C."/>
            <person name="Yang T.-J."/>
            <person name="Lee Y.-H."/>
            <person name="Bennetzen J.L."/>
            <person name="Choi D."/>
        </authorList>
    </citation>
    <scope>NUCLEOTIDE SEQUENCE [LARGE SCALE GENOMIC DNA]</scope>
    <source>
        <strain evidence="2">cv. PBC81</strain>
    </source>
</reference>
<comment type="caution">
    <text evidence="1">The sequence shown here is derived from an EMBL/GenBank/DDBJ whole genome shotgun (WGS) entry which is preliminary data.</text>
</comment>
<name>A0A2G2WCQ5_CAPBA</name>
<dbReference type="OrthoDB" id="1289384at2759"/>
<dbReference type="EMBL" id="MLFT02000007">
    <property type="protein sequence ID" value="PHT43046.1"/>
    <property type="molecule type" value="Genomic_DNA"/>
</dbReference>
<protein>
    <submittedName>
        <fullName evidence="1">Uncharacterized protein</fullName>
    </submittedName>
</protein>
<dbReference type="Proteomes" id="UP000224567">
    <property type="component" value="Unassembled WGS sequence"/>
</dbReference>
<keyword evidence="2" id="KW-1185">Reference proteome</keyword>
<dbReference type="STRING" id="33114.A0A2G2WCQ5"/>